<organism evidence="3 4">
    <name type="scientific">Friedmanniomyces simplex</name>
    <dbReference type="NCBI Taxonomy" id="329884"/>
    <lineage>
        <taxon>Eukaryota</taxon>
        <taxon>Fungi</taxon>
        <taxon>Dikarya</taxon>
        <taxon>Ascomycota</taxon>
        <taxon>Pezizomycotina</taxon>
        <taxon>Dothideomycetes</taxon>
        <taxon>Dothideomycetidae</taxon>
        <taxon>Mycosphaerellales</taxon>
        <taxon>Teratosphaeriaceae</taxon>
        <taxon>Friedmanniomyces</taxon>
    </lineage>
</organism>
<dbReference type="AlphaFoldDB" id="A0A4U0XRJ3"/>
<dbReference type="GO" id="GO:0046983">
    <property type="term" value="F:protein dimerization activity"/>
    <property type="evidence" value="ECO:0007669"/>
    <property type="project" value="InterPro"/>
</dbReference>
<feature type="region of interest" description="Disordered" evidence="1">
    <location>
        <begin position="330"/>
        <end position="417"/>
    </location>
</feature>
<comment type="caution">
    <text evidence="3">The sequence shown here is derived from an EMBL/GenBank/DDBJ whole genome shotgun (WGS) entry which is preliminary data.</text>
</comment>
<evidence type="ECO:0000259" key="2">
    <source>
        <dbReference type="PROSITE" id="PS50888"/>
    </source>
</evidence>
<keyword evidence="4" id="KW-1185">Reference proteome</keyword>
<dbReference type="STRING" id="329884.A0A4U0XRJ3"/>
<proteinExistence type="predicted"/>
<dbReference type="SMART" id="SM00353">
    <property type="entry name" value="HLH"/>
    <property type="match status" value="1"/>
</dbReference>
<evidence type="ECO:0000256" key="1">
    <source>
        <dbReference type="SAM" id="MobiDB-lite"/>
    </source>
</evidence>
<feature type="region of interest" description="Disordered" evidence="1">
    <location>
        <begin position="161"/>
        <end position="242"/>
    </location>
</feature>
<name>A0A4U0XRJ3_9PEZI</name>
<dbReference type="GO" id="GO:0032933">
    <property type="term" value="P:SREBP signaling pathway"/>
    <property type="evidence" value="ECO:0007669"/>
    <property type="project" value="InterPro"/>
</dbReference>
<evidence type="ECO:0000313" key="4">
    <source>
        <dbReference type="Proteomes" id="UP000309340"/>
    </source>
</evidence>
<dbReference type="Pfam" id="PF00010">
    <property type="entry name" value="HLH"/>
    <property type="match status" value="1"/>
</dbReference>
<feature type="compositionally biased region" description="Low complexity" evidence="1">
    <location>
        <begin position="382"/>
        <end position="398"/>
    </location>
</feature>
<dbReference type="Gene3D" id="4.10.280.10">
    <property type="entry name" value="Helix-loop-helix DNA-binding domain"/>
    <property type="match status" value="1"/>
</dbReference>
<feature type="compositionally biased region" description="Low complexity" evidence="1">
    <location>
        <begin position="346"/>
        <end position="355"/>
    </location>
</feature>
<dbReference type="PROSITE" id="PS50888">
    <property type="entry name" value="BHLH"/>
    <property type="match status" value="1"/>
</dbReference>
<dbReference type="GO" id="GO:0045944">
    <property type="term" value="P:positive regulation of transcription by RNA polymerase II"/>
    <property type="evidence" value="ECO:0007669"/>
    <property type="project" value="InterPro"/>
</dbReference>
<dbReference type="Pfam" id="PF09427">
    <property type="entry name" value="DUF2014"/>
    <property type="match status" value="1"/>
</dbReference>
<dbReference type="OrthoDB" id="2133190at2759"/>
<protein>
    <recommendedName>
        <fullName evidence="2">BHLH domain-containing protein</fullName>
    </recommendedName>
</protein>
<feature type="compositionally biased region" description="Basic residues" evidence="1">
    <location>
        <begin position="204"/>
        <end position="213"/>
    </location>
</feature>
<dbReference type="PANTHER" id="PTHR47336">
    <property type="entry name" value="TRANSCRIPTION FACTOR HMS1-RELATED"/>
    <property type="match status" value="1"/>
</dbReference>
<dbReference type="Proteomes" id="UP000309340">
    <property type="component" value="Unassembled WGS sequence"/>
</dbReference>
<gene>
    <name evidence="3" type="ORF">B0A55_03598</name>
</gene>
<dbReference type="InterPro" id="IPR052099">
    <property type="entry name" value="Regulatory_TF_Diverse"/>
</dbReference>
<feature type="domain" description="BHLH" evidence="2">
    <location>
        <begin position="235"/>
        <end position="305"/>
    </location>
</feature>
<dbReference type="CDD" id="cd11399">
    <property type="entry name" value="bHLHzip_scHMS1_like"/>
    <property type="match status" value="1"/>
</dbReference>
<accession>A0A4U0XRJ3</accession>
<reference evidence="3 4" key="1">
    <citation type="submission" date="2017-03" db="EMBL/GenBank/DDBJ databases">
        <title>Genomes of endolithic fungi from Antarctica.</title>
        <authorList>
            <person name="Coleine C."/>
            <person name="Masonjones S."/>
            <person name="Stajich J.E."/>
        </authorList>
    </citation>
    <scope>NUCLEOTIDE SEQUENCE [LARGE SCALE GENOMIC DNA]</scope>
    <source>
        <strain evidence="3 4">CCFEE 5184</strain>
    </source>
</reference>
<feature type="compositionally biased region" description="Polar residues" evidence="1">
    <location>
        <begin position="52"/>
        <end position="61"/>
    </location>
</feature>
<dbReference type="EMBL" id="NAJQ01000075">
    <property type="protein sequence ID" value="TKA80174.1"/>
    <property type="molecule type" value="Genomic_DNA"/>
</dbReference>
<dbReference type="SUPFAM" id="SSF47459">
    <property type="entry name" value="HLH, helix-loop-helix DNA-binding domain"/>
    <property type="match status" value="1"/>
</dbReference>
<dbReference type="InterPro" id="IPR011598">
    <property type="entry name" value="bHLH_dom"/>
</dbReference>
<dbReference type="InterPro" id="IPR019006">
    <property type="entry name" value="Sre1_C"/>
</dbReference>
<sequence length="986" mass="106956">MDSTLPWPGGFNNAAPAFGQQFANGQAGDDWEDWLRWDPAAEPTSPDDGTFHSGSSKNDSPLQDPALPVQPDFFGKTHGDETLAPPLIVGEDALDFGADSMPGNEPFLFGLSNDAASGFDFDAQAYQPIEPELPMIDTNWTLPSNAQPENVSLSALSNEQGQLPFDTLPPYNTPSLHYSPGPSSQQRTSLSGNSDSNSPTQPAPKKRGGRKRKAEIEQEKAAENGDSQDGDEPPVKKTSHNVIEKRYRNNLNDKIVELRNAVPALRAMGRANEGGGEEDLEGLTPAHKLNKATVMGKATEYIKHLEKRNKTMADEMESLQDRLAAVEAAIGKSKDRQVSNSPPSPSASMRPRQASGASQNSAQGFLSVPQEVPRYSGQSVGQQQQQQQYTQAQQQPTYAPQPRPPVEAQNQQPQYVYGRGRGGVMGKVMMGAMTSIMVMEGFSSQQQDGDDARQLFAVPTLFKRSLAESTSSSPATLAKQAALPFLKLMCIIGALLYLLTPLLTFSPRRKLQRSRHAVRLPQMPSLASPVEVRRKAWLTALQTVYVPKHFLLEVAAVTAKMISLSLRRLVGSETWNAITGTNKEEEAARFKAWDIAVDAQLAGGDAEVSYHRLLLTLMASGTLPDSPTRLMQKAVHFRVFFWELSNAGYGNMVGFKALTEKVGRIYWDSARKMQKELTQLQHRRGGQRREDEEVELLPDHLASLVELDCDDVLNDEMIQRAWNLAWNKPSAFNTTPNSPRDSVVEDHAIRSPLDAVAAWYANMVTDDTLLDATSEHPSSLDTEYYLNLAISVTPPASATQARALAAKAVLSNSRRDANIVAALEALPPTSPNASSMNLVNHAPAAPDVRVALTLAKLLALLSPSTNSPSAAQARERAYDRLATLHLPPSNLTLLTAVACYQLLRLTSQDRVDLPGRAARGVEDTAGNLRLWIGTSAGRKAGLEGEECGRVVDLCLKVVGKVGGWGAGEGDSGYGSAYGSGEGSPTR</sequence>
<feature type="compositionally biased region" description="Polar residues" evidence="1">
    <location>
        <begin position="173"/>
        <end position="200"/>
    </location>
</feature>
<dbReference type="InterPro" id="IPR036638">
    <property type="entry name" value="HLH_DNA-bd_sf"/>
</dbReference>
<evidence type="ECO:0000313" key="3">
    <source>
        <dbReference type="EMBL" id="TKA80174.1"/>
    </source>
</evidence>
<feature type="compositionally biased region" description="Basic and acidic residues" evidence="1">
    <location>
        <begin position="214"/>
        <end position="223"/>
    </location>
</feature>
<dbReference type="PANTHER" id="PTHR47336:SF2">
    <property type="entry name" value="TRANSCRIPTION FACTOR HMS1-RELATED"/>
    <property type="match status" value="1"/>
</dbReference>
<feature type="region of interest" description="Disordered" evidence="1">
    <location>
        <begin position="1"/>
        <end position="75"/>
    </location>
</feature>